<protein>
    <submittedName>
        <fullName evidence="2">Uncharacterized protein</fullName>
    </submittedName>
</protein>
<organism evidence="2 3">
    <name type="scientific">Arachis hypogaea</name>
    <name type="common">Peanut</name>
    <dbReference type="NCBI Taxonomy" id="3818"/>
    <lineage>
        <taxon>Eukaryota</taxon>
        <taxon>Viridiplantae</taxon>
        <taxon>Streptophyta</taxon>
        <taxon>Embryophyta</taxon>
        <taxon>Tracheophyta</taxon>
        <taxon>Spermatophyta</taxon>
        <taxon>Magnoliopsida</taxon>
        <taxon>eudicotyledons</taxon>
        <taxon>Gunneridae</taxon>
        <taxon>Pentapetalae</taxon>
        <taxon>rosids</taxon>
        <taxon>fabids</taxon>
        <taxon>Fabales</taxon>
        <taxon>Fabaceae</taxon>
        <taxon>Papilionoideae</taxon>
        <taxon>50 kb inversion clade</taxon>
        <taxon>dalbergioids sensu lato</taxon>
        <taxon>Dalbergieae</taxon>
        <taxon>Pterocarpus clade</taxon>
        <taxon>Arachis</taxon>
    </lineage>
</organism>
<comment type="caution">
    <text evidence="2">The sequence shown here is derived from an EMBL/GenBank/DDBJ whole genome shotgun (WGS) entry which is preliminary data.</text>
</comment>
<evidence type="ECO:0000313" key="2">
    <source>
        <dbReference type="EMBL" id="RYR12791.1"/>
    </source>
</evidence>
<dbReference type="AlphaFoldDB" id="A0A444ZF53"/>
<dbReference type="EMBL" id="SDMP01000014">
    <property type="protein sequence ID" value="RYR12791.1"/>
    <property type="molecule type" value="Genomic_DNA"/>
</dbReference>
<accession>A0A444ZF53</accession>
<reference evidence="2 3" key="1">
    <citation type="submission" date="2019-01" db="EMBL/GenBank/DDBJ databases">
        <title>Sequencing of cultivated peanut Arachis hypogaea provides insights into genome evolution and oil improvement.</title>
        <authorList>
            <person name="Chen X."/>
        </authorList>
    </citation>
    <scope>NUCLEOTIDE SEQUENCE [LARGE SCALE GENOMIC DNA]</scope>
    <source>
        <strain evidence="3">cv. Fuhuasheng</strain>
        <tissue evidence="2">Leaves</tissue>
    </source>
</reference>
<evidence type="ECO:0000256" key="1">
    <source>
        <dbReference type="SAM" id="MobiDB-lite"/>
    </source>
</evidence>
<proteinExistence type="predicted"/>
<evidence type="ECO:0000313" key="3">
    <source>
        <dbReference type="Proteomes" id="UP000289738"/>
    </source>
</evidence>
<feature type="compositionally biased region" description="Basic and acidic residues" evidence="1">
    <location>
        <begin position="14"/>
        <end position="23"/>
    </location>
</feature>
<sequence>MVQEAPIGHRRRRTGEEAQREAGRGGFRTGAAVVVARC</sequence>
<gene>
    <name evidence="2" type="ORF">Ahy_B04g070146</name>
</gene>
<keyword evidence="3" id="KW-1185">Reference proteome</keyword>
<feature type="region of interest" description="Disordered" evidence="1">
    <location>
        <begin position="1"/>
        <end position="26"/>
    </location>
</feature>
<dbReference type="Proteomes" id="UP000289738">
    <property type="component" value="Chromosome B04"/>
</dbReference>
<name>A0A444ZF53_ARAHY</name>